<comment type="similarity">
    <text evidence="1">Belongs to the glycosyl hydrolase 16 family.</text>
</comment>
<dbReference type="CDD" id="cd08023">
    <property type="entry name" value="GH16_laminarinase_like"/>
    <property type="match status" value="1"/>
</dbReference>
<feature type="chain" id="PRO_5047517570" description="GH16 domain-containing protein" evidence="2">
    <location>
        <begin position="22"/>
        <end position="278"/>
    </location>
</feature>
<organism evidence="4 5">
    <name type="scientific">Flaviramulus aquimarinus</name>
    <dbReference type="NCBI Taxonomy" id="1170456"/>
    <lineage>
        <taxon>Bacteria</taxon>
        <taxon>Pseudomonadati</taxon>
        <taxon>Bacteroidota</taxon>
        <taxon>Flavobacteriia</taxon>
        <taxon>Flavobacteriales</taxon>
        <taxon>Flavobacteriaceae</taxon>
        <taxon>Flaviramulus</taxon>
    </lineage>
</organism>
<evidence type="ECO:0000256" key="1">
    <source>
        <dbReference type="ARBA" id="ARBA00006865"/>
    </source>
</evidence>
<dbReference type="PANTHER" id="PTHR10963:SF55">
    <property type="entry name" value="GLYCOSIDE HYDROLASE FAMILY 16 PROTEIN"/>
    <property type="match status" value="1"/>
</dbReference>
<dbReference type="InterPro" id="IPR013320">
    <property type="entry name" value="ConA-like_dom_sf"/>
</dbReference>
<protein>
    <recommendedName>
        <fullName evidence="3">GH16 domain-containing protein</fullName>
    </recommendedName>
</protein>
<comment type="caution">
    <text evidence="4">The sequence shown here is derived from an EMBL/GenBank/DDBJ whole genome shotgun (WGS) entry which is preliminary data.</text>
</comment>
<sequence>MRSSLLIFLLLFLSFSTTQCAKSKDKSNTKFETLVWYDEFDIPGAIDSTKWFHQTQLPAGGDWYGGLINHYTDRLENAYVKDGFLNIVAKKEVFNDQGEIKEYTSARLNSKFAFTYGRVEVKAKLPKGIGTWPAIWMLNKNIDEPGAYWQKQGFGTTYWPVCGEIDILEHWGKKQNDIQSAVHTASSAGDDVVNLGGRLIENVSNQFHIYSLEWYKDRMVFRVDDLVHYTYKPDSIENPEIWPFNSDQYLLLNIAIEPDIDPSFIEDSMVIEYIRVYQ</sequence>
<proteinExistence type="inferred from homology"/>
<evidence type="ECO:0000313" key="4">
    <source>
        <dbReference type="EMBL" id="GAA4901023.1"/>
    </source>
</evidence>
<dbReference type="PANTHER" id="PTHR10963">
    <property type="entry name" value="GLYCOSYL HYDROLASE-RELATED"/>
    <property type="match status" value="1"/>
</dbReference>
<dbReference type="SUPFAM" id="SSF49899">
    <property type="entry name" value="Concanavalin A-like lectins/glucanases"/>
    <property type="match status" value="1"/>
</dbReference>
<keyword evidence="2" id="KW-0732">Signal</keyword>
<dbReference type="Proteomes" id="UP001500433">
    <property type="component" value="Unassembled WGS sequence"/>
</dbReference>
<dbReference type="EMBL" id="BAABJH010000007">
    <property type="protein sequence ID" value="GAA4901023.1"/>
    <property type="molecule type" value="Genomic_DNA"/>
</dbReference>
<reference evidence="5" key="1">
    <citation type="journal article" date="2019" name="Int. J. Syst. Evol. Microbiol.">
        <title>The Global Catalogue of Microorganisms (GCM) 10K type strain sequencing project: providing services to taxonomists for standard genome sequencing and annotation.</title>
        <authorList>
            <consortium name="The Broad Institute Genomics Platform"/>
            <consortium name="The Broad Institute Genome Sequencing Center for Infectious Disease"/>
            <person name="Wu L."/>
            <person name="Ma J."/>
        </authorList>
    </citation>
    <scope>NUCLEOTIDE SEQUENCE [LARGE SCALE GENOMIC DNA]</scope>
    <source>
        <strain evidence="5">JCM 18274</strain>
    </source>
</reference>
<feature type="domain" description="GH16" evidence="3">
    <location>
        <begin position="24"/>
        <end position="278"/>
    </location>
</feature>
<accession>A0ABP9FF49</accession>
<evidence type="ECO:0000256" key="2">
    <source>
        <dbReference type="SAM" id="SignalP"/>
    </source>
</evidence>
<feature type="signal peptide" evidence="2">
    <location>
        <begin position="1"/>
        <end position="21"/>
    </location>
</feature>
<dbReference type="RefSeq" id="WP_345274823.1">
    <property type="nucleotide sequence ID" value="NZ_BAABJH010000007.1"/>
</dbReference>
<dbReference type="Gene3D" id="2.60.120.200">
    <property type="match status" value="1"/>
</dbReference>
<dbReference type="Pfam" id="PF00722">
    <property type="entry name" value="Glyco_hydro_16"/>
    <property type="match status" value="1"/>
</dbReference>
<evidence type="ECO:0000259" key="3">
    <source>
        <dbReference type="PROSITE" id="PS51762"/>
    </source>
</evidence>
<dbReference type="PROSITE" id="PS51762">
    <property type="entry name" value="GH16_2"/>
    <property type="match status" value="1"/>
</dbReference>
<name>A0ABP9FF49_9FLAO</name>
<keyword evidence="5" id="KW-1185">Reference proteome</keyword>
<evidence type="ECO:0000313" key="5">
    <source>
        <dbReference type="Proteomes" id="UP001500433"/>
    </source>
</evidence>
<gene>
    <name evidence="4" type="ORF">GCM10023311_28360</name>
</gene>
<dbReference type="InterPro" id="IPR000757">
    <property type="entry name" value="Beta-glucanase-like"/>
</dbReference>
<dbReference type="InterPro" id="IPR050546">
    <property type="entry name" value="Glycosyl_Hydrlase_16"/>
</dbReference>